<organism evidence="1 2">
    <name type="scientific">Penicillium fimorum</name>
    <dbReference type="NCBI Taxonomy" id="1882269"/>
    <lineage>
        <taxon>Eukaryota</taxon>
        <taxon>Fungi</taxon>
        <taxon>Dikarya</taxon>
        <taxon>Ascomycota</taxon>
        <taxon>Pezizomycotina</taxon>
        <taxon>Eurotiomycetes</taxon>
        <taxon>Eurotiomycetidae</taxon>
        <taxon>Eurotiales</taxon>
        <taxon>Aspergillaceae</taxon>
        <taxon>Penicillium</taxon>
    </lineage>
</organism>
<reference evidence="1" key="2">
    <citation type="journal article" date="2023" name="IMA Fungus">
        <title>Comparative genomic study of the Penicillium genus elucidates a diverse pangenome and 15 lateral gene transfer events.</title>
        <authorList>
            <person name="Petersen C."/>
            <person name="Sorensen T."/>
            <person name="Nielsen M.R."/>
            <person name="Sondergaard T.E."/>
            <person name="Sorensen J.L."/>
            <person name="Fitzpatrick D.A."/>
            <person name="Frisvad J.C."/>
            <person name="Nielsen K.L."/>
        </authorList>
    </citation>
    <scope>NUCLEOTIDE SEQUENCE</scope>
    <source>
        <strain evidence="1">IBT 29495</strain>
    </source>
</reference>
<dbReference type="Proteomes" id="UP001149954">
    <property type="component" value="Unassembled WGS sequence"/>
</dbReference>
<name>A0A9W9Y1G6_9EURO</name>
<proteinExistence type="predicted"/>
<accession>A0A9W9Y1G6</accession>
<evidence type="ECO:0000313" key="1">
    <source>
        <dbReference type="EMBL" id="KAJ5513405.1"/>
    </source>
</evidence>
<reference evidence="1" key="1">
    <citation type="submission" date="2022-12" db="EMBL/GenBank/DDBJ databases">
        <authorList>
            <person name="Petersen C."/>
        </authorList>
    </citation>
    <scope>NUCLEOTIDE SEQUENCE</scope>
    <source>
        <strain evidence="1">IBT 29495</strain>
    </source>
</reference>
<protein>
    <submittedName>
        <fullName evidence="1">Uncharacterized protein</fullName>
    </submittedName>
</protein>
<keyword evidence="2" id="KW-1185">Reference proteome</keyword>
<comment type="caution">
    <text evidence="1">The sequence shown here is derived from an EMBL/GenBank/DDBJ whole genome shotgun (WGS) entry which is preliminary data.</text>
</comment>
<evidence type="ECO:0000313" key="2">
    <source>
        <dbReference type="Proteomes" id="UP001149954"/>
    </source>
</evidence>
<dbReference type="EMBL" id="JAPWDS010000002">
    <property type="protein sequence ID" value="KAJ5513405.1"/>
    <property type="molecule type" value="Genomic_DNA"/>
</dbReference>
<dbReference type="AlphaFoldDB" id="A0A9W9Y1G6"/>
<gene>
    <name evidence="1" type="ORF">N7463_002957</name>
</gene>
<sequence length="69" mass="7401">MSTQNTGLLPVRNRFENVLRGPNGSVIDEACRVDGQRSTHAFYVVIDEACVDIGLAVSMGSAACMLSAW</sequence>